<dbReference type="FunFam" id="3.40.50.300:FF:000102">
    <property type="entry name" value="RNA helicase, activating signal cointegrator 1"/>
    <property type="match status" value="1"/>
</dbReference>
<dbReference type="FunFam" id="3.40.50.300:FF:000368">
    <property type="entry name" value="U5 small nuclear ribonucleoprotein 200 kDa helicase"/>
    <property type="match status" value="1"/>
</dbReference>
<dbReference type="SMART" id="SM00973">
    <property type="entry name" value="Sec63"/>
    <property type="match status" value="2"/>
</dbReference>
<dbReference type="SUPFAM" id="SSF81296">
    <property type="entry name" value="E set domains"/>
    <property type="match status" value="1"/>
</dbReference>
<dbReference type="InterPro" id="IPR014756">
    <property type="entry name" value="Ig_E-set"/>
</dbReference>
<feature type="region of interest" description="Disordered" evidence="10">
    <location>
        <begin position="2171"/>
        <end position="2191"/>
    </location>
</feature>
<dbReference type="InterPro" id="IPR027417">
    <property type="entry name" value="P-loop_NTPase"/>
</dbReference>
<feature type="domain" description="Helicase C-terminal" evidence="12">
    <location>
        <begin position="1586"/>
        <end position="1797"/>
    </location>
</feature>
<dbReference type="CDD" id="cd18021">
    <property type="entry name" value="DEXHc_Brr2_2"/>
    <property type="match status" value="1"/>
</dbReference>
<dbReference type="GO" id="GO:0006397">
    <property type="term" value="P:mRNA processing"/>
    <property type="evidence" value="ECO:0007669"/>
    <property type="project" value="UniProtKB-ARBA"/>
</dbReference>
<dbReference type="FunFam" id="1.10.150.20:FF:000004">
    <property type="entry name" value="U5 small nuclear ribonucleoprotein helicase"/>
    <property type="match status" value="1"/>
</dbReference>
<dbReference type="Pfam" id="PF00270">
    <property type="entry name" value="DEAD"/>
    <property type="match status" value="2"/>
</dbReference>
<dbReference type="FunFam" id="1.10.3380.10:FF:000001">
    <property type="entry name" value="U5 small nuclear ribonucleoprotein helicase"/>
    <property type="match status" value="1"/>
</dbReference>
<dbReference type="InterPro" id="IPR014001">
    <property type="entry name" value="Helicase_ATP-bd"/>
</dbReference>
<dbReference type="PANTHER" id="PTHR47961">
    <property type="entry name" value="DNA POLYMERASE THETA, PUTATIVE (AFU_ORTHOLOGUE AFUA_1G05260)-RELATED"/>
    <property type="match status" value="1"/>
</dbReference>
<evidence type="ECO:0000313" key="13">
    <source>
        <dbReference type="EMBL" id="CED85631.1"/>
    </source>
</evidence>
<dbReference type="CDD" id="cd18795">
    <property type="entry name" value="SF2_C_Ski2"/>
    <property type="match status" value="1"/>
</dbReference>
<name>A0A0F7SVN7_PHARH</name>
<proteinExistence type="predicted"/>
<dbReference type="FunFam" id="3.40.50.300:FF:000062">
    <property type="entry name" value="U5 small nuclear ribonucleoprotein helicase"/>
    <property type="match status" value="1"/>
</dbReference>
<feature type="compositionally biased region" description="Acidic residues" evidence="10">
    <location>
        <begin position="237"/>
        <end position="264"/>
    </location>
</feature>
<evidence type="ECO:0000259" key="12">
    <source>
        <dbReference type="PROSITE" id="PS51194"/>
    </source>
</evidence>
<dbReference type="GO" id="GO:0003678">
    <property type="term" value="F:DNA helicase activity"/>
    <property type="evidence" value="ECO:0007669"/>
    <property type="project" value="TreeGrafter"/>
</dbReference>
<dbReference type="FunFam" id="1.10.150.20:FF:000013">
    <property type="entry name" value="U5 small nuclear ribonucleoprotein kDa helicase"/>
    <property type="match status" value="1"/>
</dbReference>
<evidence type="ECO:0000256" key="4">
    <source>
        <dbReference type="ARBA" id="ARBA00022741"/>
    </source>
</evidence>
<dbReference type="Gene3D" id="1.10.3380.10">
    <property type="entry name" value="Sec63 N-terminal domain-like domain"/>
    <property type="match status" value="2"/>
</dbReference>
<evidence type="ECO:0000256" key="8">
    <source>
        <dbReference type="ARBA" id="ARBA00023242"/>
    </source>
</evidence>
<reference evidence="13" key="1">
    <citation type="submission" date="2014-08" db="EMBL/GenBank/DDBJ databases">
        <authorList>
            <person name="Sharma Rahul"/>
            <person name="Thines Marco"/>
        </authorList>
    </citation>
    <scope>NUCLEOTIDE SEQUENCE</scope>
</reference>
<dbReference type="PROSITE" id="PS51194">
    <property type="entry name" value="HELICASE_CTER"/>
    <property type="match status" value="2"/>
</dbReference>
<dbReference type="GO" id="GO:0003676">
    <property type="term" value="F:nucleic acid binding"/>
    <property type="evidence" value="ECO:0007669"/>
    <property type="project" value="InterPro"/>
</dbReference>
<dbReference type="GO" id="GO:0000712">
    <property type="term" value="P:resolution of meiotic recombination intermediates"/>
    <property type="evidence" value="ECO:0007669"/>
    <property type="project" value="TreeGrafter"/>
</dbReference>
<dbReference type="FunFam" id="3.40.50.300:FF:000254">
    <property type="entry name" value="U5 small nuclear ribonucleoprotein helicase"/>
    <property type="match status" value="1"/>
</dbReference>
<dbReference type="SUPFAM" id="SSF158702">
    <property type="entry name" value="Sec63 N-terminal domain-like"/>
    <property type="match status" value="2"/>
</dbReference>
<keyword evidence="3" id="KW-0677">Repeat</keyword>
<evidence type="ECO:0000256" key="7">
    <source>
        <dbReference type="ARBA" id="ARBA00022840"/>
    </source>
</evidence>
<dbReference type="GO" id="GO:0016787">
    <property type="term" value="F:hydrolase activity"/>
    <property type="evidence" value="ECO:0007669"/>
    <property type="project" value="UniProtKB-KW"/>
</dbReference>
<dbReference type="Pfam" id="PF02889">
    <property type="entry name" value="Sec63"/>
    <property type="match status" value="2"/>
</dbReference>
<comment type="subcellular location">
    <subcellularLocation>
        <location evidence="1">Nucleus</location>
    </subcellularLocation>
</comment>
<evidence type="ECO:0000256" key="9">
    <source>
        <dbReference type="ARBA" id="ARBA00047984"/>
    </source>
</evidence>
<keyword evidence="4" id="KW-0547">Nucleotide-binding</keyword>
<evidence type="ECO:0000256" key="10">
    <source>
        <dbReference type="SAM" id="MobiDB-lite"/>
    </source>
</evidence>
<dbReference type="Gene3D" id="1.10.150.20">
    <property type="entry name" value="5' to 3' exonuclease, C-terminal subdomain"/>
    <property type="match status" value="2"/>
</dbReference>
<dbReference type="EMBL" id="LN483332">
    <property type="protein sequence ID" value="CED85631.1"/>
    <property type="molecule type" value="Genomic_DNA"/>
</dbReference>
<dbReference type="GO" id="GO:0032991">
    <property type="term" value="C:protein-containing complex"/>
    <property type="evidence" value="ECO:0007669"/>
    <property type="project" value="UniProtKB-ARBA"/>
</dbReference>
<organism evidence="13">
    <name type="scientific">Phaffia rhodozyma</name>
    <name type="common">Yeast</name>
    <name type="synonym">Xanthophyllomyces dendrorhous</name>
    <dbReference type="NCBI Taxonomy" id="264483"/>
    <lineage>
        <taxon>Eukaryota</taxon>
        <taxon>Fungi</taxon>
        <taxon>Dikarya</taxon>
        <taxon>Basidiomycota</taxon>
        <taxon>Agaricomycotina</taxon>
        <taxon>Tremellomycetes</taxon>
        <taxon>Cystofilobasidiales</taxon>
        <taxon>Mrakiaceae</taxon>
        <taxon>Phaffia</taxon>
    </lineage>
</organism>
<dbReference type="Pfam" id="PF00271">
    <property type="entry name" value="Helicase_C"/>
    <property type="match status" value="2"/>
</dbReference>
<keyword evidence="8" id="KW-0539">Nucleus</keyword>
<evidence type="ECO:0000256" key="2">
    <source>
        <dbReference type="ARBA" id="ARBA00012552"/>
    </source>
</evidence>
<evidence type="ECO:0000256" key="1">
    <source>
        <dbReference type="ARBA" id="ARBA00004123"/>
    </source>
</evidence>
<dbReference type="SUPFAM" id="SSF46785">
    <property type="entry name" value="Winged helix' DNA-binding domain"/>
    <property type="match status" value="2"/>
</dbReference>
<evidence type="ECO:0000259" key="11">
    <source>
        <dbReference type="PROSITE" id="PS51192"/>
    </source>
</evidence>
<dbReference type="FunFam" id="1.10.3380.10:FF:000002">
    <property type="entry name" value="Activating signal cointegrator 1 complex subunit 3"/>
    <property type="match status" value="1"/>
</dbReference>
<evidence type="ECO:0000256" key="3">
    <source>
        <dbReference type="ARBA" id="ARBA00022737"/>
    </source>
</evidence>
<dbReference type="Pfam" id="PF21188">
    <property type="entry name" value="BRR2_plug"/>
    <property type="match status" value="1"/>
</dbReference>
<comment type="catalytic activity">
    <reaction evidence="9">
        <text>ATP + H2O = ADP + phosphate + H(+)</text>
        <dbReference type="Rhea" id="RHEA:13065"/>
        <dbReference type="ChEBI" id="CHEBI:15377"/>
        <dbReference type="ChEBI" id="CHEBI:15378"/>
        <dbReference type="ChEBI" id="CHEBI:30616"/>
        <dbReference type="ChEBI" id="CHEBI:43474"/>
        <dbReference type="ChEBI" id="CHEBI:456216"/>
        <dbReference type="EC" id="3.6.4.13"/>
    </reaction>
</comment>
<dbReference type="Pfam" id="PF18149">
    <property type="entry name" value="Helicase_PWI"/>
    <property type="match status" value="1"/>
</dbReference>
<dbReference type="GO" id="GO:0005634">
    <property type="term" value="C:nucleus"/>
    <property type="evidence" value="ECO:0007669"/>
    <property type="project" value="UniProtKB-SubCell"/>
</dbReference>
<evidence type="ECO:0000256" key="5">
    <source>
        <dbReference type="ARBA" id="ARBA00022801"/>
    </source>
</evidence>
<dbReference type="InterPro" id="IPR035892">
    <property type="entry name" value="C2_domain_sf"/>
</dbReference>
<dbReference type="PIRSF" id="PIRSF039073">
    <property type="entry name" value="BRR2"/>
    <property type="match status" value="1"/>
</dbReference>
<dbReference type="SMART" id="SM00487">
    <property type="entry name" value="DEXDc"/>
    <property type="match status" value="2"/>
</dbReference>
<dbReference type="InterPro" id="IPR004179">
    <property type="entry name" value="Sec63-dom"/>
</dbReference>
<dbReference type="InterPro" id="IPR036390">
    <property type="entry name" value="WH_DNA-bd_sf"/>
</dbReference>
<dbReference type="InterPro" id="IPR057842">
    <property type="entry name" value="WH_MER3"/>
</dbReference>
<accession>A0A0F7SVN7</accession>
<evidence type="ECO:0000256" key="6">
    <source>
        <dbReference type="ARBA" id="ARBA00022806"/>
    </source>
</evidence>
<dbReference type="GO" id="GO:0003724">
    <property type="term" value="F:RNA helicase activity"/>
    <property type="evidence" value="ECO:0007669"/>
    <property type="project" value="UniProtKB-EC"/>
</dbReference>
<feature type="domain" description="Helicase ATP-binding" evidence="11">
    <location>
        <begin position="1378"/>
        <end position="1556"/>
    </location>
</feature>
<dbReference type="FunFam" id="1.10.10.10:FF:000012">
    <property type="entry name" value="U5 small nuclear ribonucleoprotein helicase"/>
    <property type="match status" value="1"/>
</dbReference>
<dbReference type="InterPro" id="IPR036388">
    <property type="entry name" value="WH-like_DNA-bd_sf"/>
</dbReference>
<protein>
    <recommendedName>
        <fullName evidence="2">RNA helicase</fullName>
        <ecNumber evidence="2">3.6.4.13</ecNumber>
    </recommendedName>
</protein>
<dbReference type="Gene3D" id="3.40.50.300">
    <property type="entry name" value="P-loop containing nucleotide triphosphate hydrolases"/>
    <property type="match status" value="4"/>
</dbReference>
<dbReference type="Gene3D" id="2.60.40.150">
    <property type="entry name" value="C2 domain"/>
    <property type="match status" value="2"/>
</dbReference>
<dbReference type="InterPro" id="IPR011545">
    <property type="entry name" value="DEAD/DEAH_box_helicase_dom"/>
</dbReference>
<dbReference type="Pfam" id="PF23445">
    <property type="entry name" value="WHD_SNRNP200"/>
    <property type="match status" value="2"/>
</dbReference>
<keyword evidence="6" id="KW-0347">Helicase</keyword>
<keyword evidence="7" id="KW-0067">ATP-binding</keyword>
<feature type="domain" description="Helicase C-terminal" evidence="12">
    <location>
        <begin position="740"/>
        <end position="950"/>
    </location>
</feature>
<feature type="compositionally biased region" description="Acidic residues" evidence="10">
    <location>
        <begin position="217"/>
        <end position="230"/>
    </location>
</feature>
<dbReference type="PANTHER" id="PTHR47961:SF4">
    <property type="entry name" value="ACTIVATING SIGNAL COINTEGRATOR 1 COMPLEX SUBUNIT 3"/>
    <property type="match status" value="1"/>
</dbReference>
<feature type="domain" description="Helicase ATP-binding" evidence="11">
    <location>
        <begin position="521"/>
        <end position="705"/>
    </location>
</feature>
<dbReference type="PROSITE" id="PS51192">
    <property type="entry name" value="HELICASE_ATP_BIND_1"/>
    <property type="match status" value="2"/>
</dbReference>
<dbReference type="InterPro" id="IPR048863">
    <property type="entry name" value="BRR2_plug"/>
</dbReference>
<feature type="compositionally biased region" description="Acidic residues" evidence="10">
    <location>
        <begin position="2175"/>
        <end position="2191"/>
    </location>
</feature>
<feature type="region of interest" description="Disordered" evidence="10">
    <location>
        <begin position="1"/>
        <end position="93"/>
    </location>
</feature>
<dbReference type="SMART" id="SM00490">
    <property type="entry name" value="HELICc"/>
    <property type="match status" value="2"/>
</dbReference>
<keyword evidence="5" id="KW-0378">Hydrolase</keyword>
<dbReference type="GO" id="GO:0005524">
    <property type="term" value="F:ATP binding"/>
    <property type="evidence" value="ECO:0007669"/>
    <property type="project" value="UniProtKB-KW"/>
</dbReference>
<dbReference type="Gene3D" id="1.10.10.10">
    <property type="entry name" value="Winged helix-like DNA-binding domain superfamily/Winged helix DNA-binding domain"/>
    <property type="match status" value="2"/>
</dbReference>
<dbReference type="EC" id="3.6.4.13" evidence="2"/>
<feature type="compositionally biased region" description="Polar residues" evidence="10">
    <location>
        <begin position="1"/>
        <end position="22"/>
    </location>
</feature>
<feature type="region of interest" description="Disordered" evidence="10">
    <location>
        <begin position="217"/>
        <end position="272"/>
    </location>
</feature>
<dbReference type="InterPro" id="IPR041094">
    <property type="entry name" value="Brr2_helicase_PWI"/>
</dbReference>
<dbReference type="InterPro" id="IPR001650">
    <property type="entry name" value="Helicase_C-like"/>
</dbReference>
<dbReference type="InterPro" id="IPR050474">
    <property type="entry name" value="Hel308_SKI2-like"/>
</dbReference>
<feature type="compositionally biased region" description="Basic and acidic residues" evidence="10">
    <location>
        <begin position="23"/>
        <end position="33"/>
    </location>
</feature>
<sequence length="2191" mass="246185">MSKQQDLSQYNYGNMSSLVLQTDRSKIPRRDFEPTGEAESLVGRIDQSQMGTRVHREAPKTSAKKAKNPSAADLVERSVRRGATNTSSVPGAGNYQDILEAALDSEGVSYRPKTAETREVFELVLGMTHRLLGDQAADVVRSATDTVLDILKADDLKDFDKKREMEDIVGNVDSESFSAFLNLSKKLTDWGEEDATGADGEGKREGDFGEEGVAVEFEGEDDDEDEDGQEFEIKDESDSDDEDENDEDDGDSPMADGDDLEGDDTLLLGTSASTSSKKKSSAASDVISLHDIDAFYLQRLIAKSYPDPVTSSDLTAKTLDILGSEFNLRDCENSLMELFDYDKFDLVRILIKNREAIIWCTKLARSGEDDKKDVEVAMREKGVGWILRELSGGRGGRSAIATATSSTLDAMDVDSVLAKPAKALATIAPGSLIAQPRRTVDLNDMIFTEGSHLNTNRKPTLPAGSTKVSFKGYDRILVKAPKKVEIQDGDLVNIQELPEWSRQAFGTESSRLNPIQSQAYPIAFGTDEPILLCAPTGAGKTNVAVLTILRAIQNFRDERTGLIDLESFKIIYVSPMKALVQEQVRTFTKRLSYLGIKVGELTGDSQLTKAQIAETQVIVTTPEKYDVITRKSTETSYTNLVRLIIVDEIHLLHDERGPVLESIISRTIRKAEQTGDPVRMVGLSATLPNYKDVATFLRVDPNVGLFYFNGTYRPCPLQQEFIGVTEKKPIKRFQIMNEVCYEKVLNYAGKEQTLVFVHSRKETAKTAKFIRDMAIEKETITQFVKPEGAVREILIQAAQDASDANLKDLLPFGFGIHHAGMTPVDRADVEELFEKGHIQVLVCTATLAWGVNLPAHTAIIKGTQVYNPEKGRWTELSPQDVLQMLGRAGRPRYDTFGEGIIITNASELPYYASLMNQQLPIESQFVSRLVDNLNAEIVLGNVRNRDEAVQWLGFTYLYVRMLKEPTLYSVGADYLEGDAALEQKRADIIHTAAVMLEKGNLVKYDRKSGVFTSTELGKIASHYYVTYASMTIYNQHLKPTMGMLELFRVFALSYEFRLIPVRQEEKLELQKLLERVPVPVKEGVDEPTAKTNVLLQAYISQLKLDGYALVSDMVYVQQSAGRILRAMFEICLRRNWAAPTKAALEMCKMVERRMWGSMTPLRQFKNVPADIIRRAERKEFPWYRYFDLSPPELGELIGVQRIGNRNVGQLVHRLVHCFPKLNLEAHVLPLTRSLLKIDLTITPDFQWDDNVHGGSQLFWVTVEDVDGEIILVRDQFLLRKQYVTSDEDKSEHHMTLTVPIHDPVPPNYFITFTSDRWMHSETRLAVSFKHLILPEKFPAHTPLLDLQPLPVSALHNKEFESVYQSVRDFNKIQTQVFQALYTTDDNVFIGAPTGSGKTFCAEFALLRLWSKPQPRKAVCIEPFPEMVDLRVAEWSTKFANVQGGKKVLSLTGEQAADLRILSKADIVVCTPAHWDNLSRRWKLTIRKAVTEIGLLIADEMQLIGGSVGAAYEVLISRTRFVSSQTGINTRIVGCSVSLANARDLGDWIGASAQNVFNFAPSTRPLPMDIHIQSYDIPHYPSLLLGMAKPAYLAVNDWAGKKPVIAFVPSRKQCKLTANDILVYCLANQEGKKFLNIEEEDLQPHLDRISDPSLKETLAYGIGYYHEALNKSDKRIVERLFESGAIQVLIASKDTAWGIPLTAYMVIIMGVQSFDGQDHRYVDYPIADLLQMMGRACRPTKDTNSRCVLMLQQTRKEFYKKFLSEALPIESQLPAMLHDHFNAEIVAKTIENKQEAVDWCTWTWFYRRMSQNPVYYNLQGTSHRHLSDHLSELVEETLNALVASKCIAIEDEMDTSPLNLGMIAAYYYISNVTVEIFSMSLSERTKLKGLLEIVSSSSEFEDVPIRHHEDVILRRIYDRCPVKLETPDFGSPHFKTFILLQAHFSRVILPADLASDQQIILGKVISLLSACVDVMSSNAYLSALGAMDLSQMCIQAMWETDSPLKQIPHFDSEVIARCKAANVDSVYDITELEDDQRNDLLRMDQRQMRDVARFVNAYPSIEVSYEIIEDDEGYNASKPITVRVTLDREADEDAEEEDQTVVAPHYPGKKIPNFWLILATGKTLQGIKKVTVSRELKVKLDVNLPAGDHEMKLYLICDSYLGADQTFDLPKISVAEGEDSDEDDDSDEDMEE</sequence>
<dbReference type="SUPFAM" id="SSF52540">
    <property type="entry name" value="P-loop containing nucleoside triphosphate hydrolases"/>
    <property type="match status" value="4"/>
</dbReference>
<dbReference type="FunFam" id="1.10.10.10:FF:000024">
    <property type="entry name" value="U5 small nuclear ribonucleoprotein helicase"/>
    <property type="match status" value="1"/>
</dbReference>
<dbReference type="FunFam" id="2.60.40.150:FF:000004">
    <property type="entry name" value="RNA helicase, activating signal cointegrator 1"/>
    <property type="match status" value="1"/>
</dbReference>